<dbReference type="EMBL" id="JXQQ01000010">
    <property type="protein sequence ID" value="KIQ35273.1"/>
    <property type="molecule type" value="Genomic_DNA"/>
</dbReference>
<reference evidence="1 2" key="1">
    <citation type="submission" date="2014-12" db="EMBL/GenBank/DDBJ databases">
        <title>16Stimator: statistical estimation of ribosomal gene copy numbers from draft genome assemblies.</title>
        <authorList>
            <person name="Perisin M.A."/>
            <person name="Vetter M."/>
            <person name="Gilbert J.A."/>
            <person name="Bergelson J."/>
        </authorList>
    </citation>
    <scope>NUCLEOTIDE SEQUENCE [LARGE SCALE GENOMIC DNA]</scope>
    <source>
        <strain evidence="1 2">MEDvA23</strain>
    </source>
</reference>
<proteinExistence type="predicted"/>
<evidence type="ECO:0000313" key="1">
    <source>
        <dbReference type="EMBL" id="KIQ35273.1"/>
    </source>
</evidence>
<evidence type="ECO:0000313" key="2">
    <source>
        <dbReference type="Proteomes" id="UP000032067"/>
    </source>
</evidence>
<dbReference type="RefSeq" id="WP_042577675.1">
    <property type="nucleotide sequence ID" value="NZ_JXQQ01000010.1"/>
</dbReference>
<dbReference type="AlphaFoldDB" id="A0A0D0M0U9"/>
<accession>A0A0D0M0U9</accession>
<dbReference type="Proteomes" id="UP000032067">
    <property type="component" value="Unassembled WGS sequence"/>
</dbReference>
<comment type="caution">
    <text evidence="1">The sequence shown here is derived from an EMBL/GenBank/DDBJ whole genome shotgun (WGS) entry which is preliminary data.</text>
</comment>
<gene>
    <name evidence="1" type="ORF">RT97_05020</name>
</gene>
<protein>
    <submittedName>
        <fullName evidence="1">Uncharacterized protein</fullName>
    </submittedName>
</protein>
<dbReference type="OrthoDB" id="8818285at2"/>
<sequence length="81" mass="8764">MASLYLSMTEAVINHWKANRNAYPQKFVLSPAQYEGYARTRRNGIGGAKANINEHMGIPVEVAEGTPGVMVAADGSEVSLR</sequence>
<name>A0A0D0M0U9_VARPD</name>
<organism evidence="1 2">
    <name type="scientific">Variovorax paradoxus</name>
    <dbReference type="NCBI Taxonomy" id="34073"/>
    <lineage>
        <taxon>Bacteria</taxon>
        <taxon>Pseudomonadati</taxon>
        <taxon>Pseudomonadota</taxon>
        <taxon>Betaproteobacteria</taxon>
        <taxon>Burkholderiales</taxon>
        <taxon>Comamonadaceae</taxon>
        <taxon>Variovorax</taxon>
    </lineage>
</organism>